<dbReference type="EMBL" id="JAESVD010000001">
    <property type="protein sequence ID" value="MBL4911951.1"/>
    <property type="molecule type" value="Genomic_DNA"/>
</dbReference>
<dbReference type="RefSeq" id="WP_202720183.1">
    <property type="nucleotide sequence ID" value="NZ_BPEX01000006.1"/>
</dbReference>
<organism evidence="1 2">
    <name type="scientific">Shewanella schlegeliana</name>
    <dbReference type="NCBI Taxonomy" id="190308"/>
    <lineage>
        <taxon>Bacteria</taxon>
        <taxon>Pseudomonadati</taxon>
        <taxon>Pseudomonadota</taxon>
        <taxon>Gammaproteobacteria</taxon>
        <taxon>Alteromonadales</taxon>
        <taxon>Shewanellaceae</taxon>
        <taxon>Shewanella</taxon>
    </lineage>
</organism>
<evidence type="ECO:0000313" key="2">
    <source>
        <dbReference type="Proteomes" id="UP000604898"/>
    </source>
</evidence>
<sequence>MNLVKHLMTAEKRQRTTDQKPDRTTAMLQIIEQVKQEFPLYESETFVCGPDGSCLGCPKKLLELVDSELSYWEAAISNGQTPQFDEIRRFGKLCTNVKRGLDRNGVLEKYQQLKSADLKPTGKP</sequence>
<accession>A0ABS1STU1</accession>
<protein>
    <recommendedName>
        <fullName evidence="3">Oxidoreductase-like domain-containing protein</fullName>
    </recommendedName>
</protein>
<proteinExistence type="predicted"/>
<name>A0ABS1STU1_9GAMM</name>
<comment type="caution">
    <text evidence="1">The sequence shown here is derived from an EMBL/GenBank/DDBJ whole genome shotgun (WGS) entry which is preliminary data.</text>
</comment>
<keyword evidence="2" id="KW-1185">Reference proteome</keyword>
<evidence type="ECO:0008006" key="3">
    <source>
        <dbReference type="Google" id="ProtNLM"/>
    </source>
</evidence>
<evidence type="ECO:0000313" key="1">
    <source>
        <dbReference type="EMBL" id="MBL4911951.1"/>
    </source>
</evidence>
<gene>
    <name evidence="1" type="ORF">JMA39_02130</name>
</gene>
<dbReference type="Proteomes" id="UP000604898">
    <property type="component" value="Unassembled WGS sequence"/>
</dbReference>
<reference evidence="1 2" key="1">
    <citation type="submission" date="2021-01" db="EMBL/GenBank/DDBJ databases">
        <title>Genome sequence of Shewanella schlegeliana JCM 11561.</title>
        <authorList>
            <person name="Zhang H."/>
            <person name="Li C."/>
        </authorList>
    </citation>
    <scope>NUCLEOTIDE SEQUENCE [LARGE SCALE GENOMIC DNA]</scope>
    <source>
        <strain evidence="1 2">JCM 11561</strain>
    </source>
</reference>